<dbReference type="KEGG" id="ols:Olsu_1497"/>
<evidence type="ECO:0000259" key="1">
    <source>
        <dbReference type="SMART" id="SM01264"/>
    </source>
</evidence>
<dbReference type="Pfam" id="PF22516">
    <property type="entry name" value="PreP_C"/>
    <property type="match status" value="1"/>
</dbReference>
<dbReference type="Pfam" id="PF08367">
    <property type="entry name" value="M16C_assoc"/>
    <property type="match status" value="1"/>
</dbReference>
<protein>
    <submittedName>
        <fullName evidence="2">Peptidase M16C associated domain protein</fullName>
    </submittedName>
</protein>
<sequence length="988" mass="107256">MSDNTSARTPFTTCDPALAAGTSHAGFTVTSAMALPELSATAYVMRHDASGARALWIACDDDNKSFSIAFKTPPSDSTGVFHILEHSVLCGSDRFPVKEPFVSLLKTSMQTFLNAMTFPDKTMYPVASTNTQDLENLMDVYLDAVLHPAIYRRPRIFEQEGWHLELAERDGPLSYNGVVFNEMKGALSDPDDVMFQALSAALFPDTAYRHESGGNPRAIPTLSYERFLDAHARHYTLANSYTILYGNLDIDRELAFIARRFDGATEGGCGAPNPLDVQAPVRAPLARVEMATAPENASVGLAYVVGLATDRERVLATDVLLDALCGSNESPLKRAVLDAGLGDDLIASLIDGELQPQAMFQLKGARPGVAARFQRLVEDVCGRLVADGIDRTRLSASLAQAEFNLREGDWGSCGDGVALSMQVLSSWLYDDGHPVDYLRYQDAIDHMRAGLESDYFEGLLRGLICESMHCAAIELVPTTSGAADEEACELRDLKEGLTDAELDAIIAEVGCLRAEQEAPDEASDLAKLPRLGVDDIADAPEERPLAQVEAPLPCLYHDLPTHRIGYAYHYFDLRRLTFEELPYAAVLAELLGKLDTRAHSAAELDTLVEENLGSLDFFCETYGRDDDATFAHPVLVVGASALSERMAQLATIPSEVWSSTSFADDDRILAALTQRRVALEQGFANLGHSCASSRLAAHLSSSAAVADQMGGVGFYQFLKGLLAHWDERRDALASKLAELQRRVFTADEVTVSFTGSHEDLARFWEVGGTLGLAAVDGTSGEACAHRLEAPLPSPANEAFVIPSNVSFVVAGSPRSALDTGSIGDWQVAARALSFDYLWNEVRVKGGAYGVGFRRTTPGNLQFWSYRDPSVDATLGRYRTAAAWLAGWAGTQEELDGYIVSVIAAHDAPAKPRAIARRQDSEHFGARPADWRAQIRAQELAVTADGIRTLARPLADRQEERLVCVFGPREAIEASSVRFDSIVDLMGNA</sequence>
<gene>
    <name evidence="2" type="ordered locus">Olsu_1497</name>
</gene>
<proteinExistence type="predicted"/>
<dbReference type="InterPro" id="IPR013578">
    <property type="entry name" value="Peptidase_M16C_assoc"/>
</dbReference>
<reference evidence="2 3" key="1">
    <citation type="journal article" date="2010" name="Stand. Genomic Sci.">
        <title>Complete genome sequence of Olsenella uli type strain (VPI D76D-27C).</title>
        <authorList>
            <person name="Goker M."/>
            <person name="Held B."/>
            <person name="Lucas S."/>
            <person name="Nolan M."/>
            <person name="Yasawong M."/>
            <person name="Glavina Del Rio T."/>
            <person name="Tice H."/>
            <person name="Cheng J.F."/>
            <person name="Bruce D."/>
            <person name="Detter J.C."/>
            <person name="Tapia R."/>
            <person name="Han C."/>
            <person name="Goodwin L."/>
            <person name="Pitluck S."/>
            <person name="Liolios K."/>
            <person name="Ivanova N."/>
            <person name="Mavromatis K."/>
            <person name="Mikhailova N."/>
            <person name="Pati A."/>
            <person name="Chen A."/>
            <person name="Palaniappan K."/>
            <person name="Land M."/>
            <person name="Hauser L."/>
            <person name="Chang Y.J."/>
            <person name="Jeffries C.D."/>
            <person name="Rohde M."/>
            <person name="Sikorski J."/>
            <person name="Pukall R."/>
            <person name="Woyke T."/>
            <person name="Bristow J."/>
            <person name="Eisen J.A."/>
            <person name="Markowitz V."/>
            <person name="Hugenholtz P."/>
            <person name="Kyrpides N.C."/>
            <person name="Klenk H.P."/>
            <person name="Lapidus A."/>
        </authorList>
    </citation>
    <scope>NUCLEOTIDE SEQUENCE [LARGE SCALE GENOMIC DNA]</scope>
    <source>
        <strain evidence="3">ATCC 49627 / DSM 7084 / CIP 109912 / JCM 12494 / NCIMB 702895 / VPI D76D-27C</strain>
    </source>
</reference>
<dbReference type="Pfam" id="PF05193">
    <property type="entry name" value="Peptidase_M16_C"/>
    <property type="match status" value="1"/>
</dbReference>
<dbReference type="GO" id="GO:0004222">
    <property type="term" value="F:metalloendopeptidase activity"/>
    <property type="evidence" value="ECO:0007669"/>
    <property type="project" value="TreeGrafter"/>
</dbReference>
<evidence type="ECO:0000313" key="3">
    <source>
        <dbReference type="Proteomes" id="UP000000333"/>
    </source>
</evidence>
<dbReference type="STRING" id="633147.Olsu_1497"/>
<name>E1QWU3_OLSUV</name>
<dbReference type="Pfam" id="PF00675">
    <property type="entry name" value="Peptidase_M16"/>
    <property type="match status" value="1"/>
</dbReference>
<dbReference type="Proteomes" id="UP000000333">
    <property type="component" value="Chromosome"/>
</dbReference>
<organism evidence="2 3">
    <name type="scientific">Olsenella uli (strain ATCC 49627 / DSM 7084 / CCUG 31166 / CIP 109912 / JCM 12494 / LMG 11480 / NCIMB 702895 / VPI D76D-27C)</name>
    <name type="common">Lactobacillus uli</name>
    <dbReference type="NCBI Taxonomy" id="633147"/>
    <lineage>
        <taxon>Bacteria</taxon>
        <taxon>Bacillati</taxon>
        <taxon>Actinomycetota</taxon>
        <taxon>Coriobacteriia</taxon>
        <taxon>Coriobacteriales</taxon>
        <taxon>Atopobiaceae</taxon>
        <taxon>Olsenella</taxon>
    </lineage>
</organism>
<dbReference type="InterPro" id="IPR011765">
    <property type="entry name" value="Pept_M16_N"/>
</dbReference>
<dbReference type="InterPro" id="IPR007863">
    <property type="entry name" value="Peptidase_M16_C"/>
</dbReference>
<dbReference type="PANTHER" id="PTHR43016:SF13">
    <property type="entry name" value="PRESEQUENCE PROTEASE, MITOCHONDRIAL"/>
    <property type="match status" value="1"/>
</dbReference>
<dbReference type="InterPro" id="IPR011249">
    <property type="entry name" value="Metalloenz_LuxS/M16"/>
</dbReference>
<dbReference type="OrthoDB" id="9762027at2"/>
<dbReference type="PANTHER" id="PTHR43016">
    <property type="entry name" value="PRESEQUENCE PROTEASE"/>
    <property type="match status" value="1"/>
</dbReference>
<feature type="domain" description="Peptidase M16C associated" evidence="1">
    <location>
        <begin position="475"/>
        <end position="721"/>
    </location>
</feature>
<dbReference type="GO" id="GO:0046872">
    <property type="term" value="F:metal ion binding"/>
    <property type="evidence" value="ECO:0007669"/>
    <property type="project" value="InterPro"/>
</dbReference>
<keyword evidence="3" id="KW-1185">Reference proteome</keyword>
<accession>E1QWU3</accession>
<dbReference type="AlphaFoldDB" id="E1QWU3"/>
<dbReference type="PATRIC" id="fig|633147.7.peg.21"/>
<dbReference type="RefSeq" id="WP_013252348.1">
    <property type="nucleotide sequence ID" value="NC_014363.1"/>
</dbReference>
<dbReference type="GO" id="GO:0016485">
    <property type="term" value="P:protein processing"/>
    <property type="evidence" value="ECO:0007669"/>
    <property type="project" value="TreeGrafter"/>
</dbReference>
<dbReference type="InterPro" id="IPR055130">
    <property type="entry name" value="PreP_C"/>
</dbReference>
<dbReference type="HOGENOM" id="CLU_009165_1_0_11"/>
<dbReference type="SMART" id="SM01264">
    <property type="entry name" value="M16C_associated"/>
    <property type="match status" value="1"/>
</dbReference>
<dbReference type="GeneID" id="78512885"/>
<evidence type="ECO:0000313" key="2">
    <source>
        <dbReference type="EMBL" id="ADK68596.1"/>
    </source>
</evidence>
<dbReference type="EMBL" id="CP002106">
    <property type="protein sequence ID" value="ADK68596.1"/>
    <property type="molecule type" value="Genomic_DNA"/>
</dbReference>
<dbReference type="SUPFAM" id="SSF63411">
    <property type="entry name" value="LuxS/MPP-like metallohydrolase"/>
    <property type="match status" value="4"/>
</dbReference>
<dbReference type="Gene3D" id="3.30.830.10">
    <property type="entry name" value="Metalloenzyme, LuxS/M16 peptidase-like"/>
    <property type="match status" value="4"/>
</dbReference>
<dbReference type="eggNOG" id="COG1026">
    <property type="taxonomic scope" value="Bacteria"/>
</dbReference>